<dbReference type="EMBL" id="VRZA01000001">
    <property type="protein sequence ID" value="TXS96215.1"/>
    <property type="molecule type" value="Genomic_DNA"/>
</dbReference>
<evidence type="ECO:0000313" key="2">
    <source>
        <dbReference type="EMBL" id="TXS96215.1"/>
    </source>
</evidence>
<accession>A0A5C9A5M6</accession>
<dbReference type="RefSeq" id="WP_148066483.1">
    <property type="nucleotide sequence ID" value="NZ_VRZA01000001.1"/>
</dbReference>
<protein>
    <submittedName>
        <fullName evidence="2">BrnA antitoxin family protein</fullName>
    </submittedName>
</protein>
<evidence type="ECO:0000313" key="3">
    <source>
        <dbReference type="Proteomes" id="UP000321039"/>
    </source>
</evidence>
<keyword evidence="3" id="KW-1185">Reference proteome</keyword>
<organism evidence="2 3">
    <name type="scientific">Parahaliea maris</name>
    <dbReference type="NCBI Taxonomy" id="2716870"/>
    <lineage>
        <taxon>Bacteria</taxon>
        <taxon>Pseudomonadati</taxon>
        <taxon>Pseudomonadota</taxon>
        <taxon>Gammaproteobacteria</taxon>
        <taxon>Cellvibrionales</taxon>
        <taxon>Halieaceae</taxon>
        <taxon>Parahaliea</taxon>
    </lineage>
</organism>
<feature type="region of interest" description="Disordered" evidence="1">
    <location>
        <begin position="1"/>
        <end position="53"/>
    </location>
</feature>
<sequence length="109" mass="11856">MSKKGRRKLVRPTAAEDKAINEGISCDPDTSEATAEDFAKARGRGPQKGPKKVAVSIRLDQRIVDAYKAGGTGWQSRINDTLLDTLKAEDKDKLKTATGKGRTRKEKSA</sequence>
<dbReference type="Proteomes" id="UP000321039">
    <property type="component" value="Unassembled WGS sequence"/>
</dbReference>
<comment type="caution">
    <text evidence="2">The sequence shown here is derived from an EMBL/GenBank/DDBJ whole genome shotgun (WGS) entry which is preliminary data.</text>
</comment>
<dbReference type="InterPro" id="IPR025528">
    <property type="entry name" value="BrnA_antitoxin"/>
</dbReference>
<evidence type="ECO:0000256" key="1">
    <source>
        <dbReference type="SAM" id="MobiDB-lite"/>
    </source>
</evidence>
<feature type="compositionally biased region" description="Basic residues" evidence="1">
    <location>
        <begin position="1"/>
        <end position="10"/>
    </location>
</feature>
<gene>
    <name evidence="2" type="ORF">FV139_01555</name>
</gene>
<feature type="compositionally biased region" description="Basic residues" evidence="1">
    <location>
        <begin position="41"/>
        <end position="51"/>
    </location>
</feature>
<name>A0A5C9A5M6_9GAMM</name>
<reference evidence="2 3" key="1">
    <citation type="submission" date="2019-08" db="EMBL/GenBank/DDBJ databases">
        <title>Parahaliea maris sp. nov., isolated from the surface seawater.</title>
        <authorList>
            <person name="Liu Y."/>
        </authorList>
    </citation>
    <scope>NUCLEOTIDE SEQUENCE [LARGE SCALE GENOMIC DNA]</scope>
    <source>
        <strain evidence="2 3">HSLHS9</strain>
    </source>
</reference>
<dbReference type="AlphaFoldDB" id="A0A5C9A5M6"/>
<dbReference type="Pfam" id="PF14384">
    <property type="entry name" value="BrnA_antitoxin"/>
    <property type="match status" value="1"/>
</dbReference>
<proteinExistence type="predicted"/>